<protein>
    <submittedName>
        <fullName evidence="1">Uncharacterized protein</fullName>
    </submittedName>
</protein>
<dbReference type="AlphaFoldDB" id="A0AAV4T8Y3"/>
<gene>
    <name evidence="1" type="ORF">CDAR_573921</name>
</gene>
<keyword evidence="2" id="KW-1185">Reference proteome</keyword>
<name>A0AAV4T8Y3_9ARAC</name>
<evidence type="ECO:0000313" key="1">
    <source>
        <dbReference type="EMBL" id="GIY41195.1"/>
    </source>
</evidence>
<sequence length="138" mass="15137">MVVGNQDADVSIEEDANEAARTVIKISTPPKFQQLLARFLTVKQTELVHGSNAESNDSISMSGEGHDKSLSLNVPTLDVFRTNENPFILVGQMARYPRRPSVNTFPLDFSGRGGQFKPLQLHTSCGIQSCGLSMEKDQ</sequence>
<comment type="caution">
    <text evidence="1">The sequence shown here is derived from an EMBL/GenBank/DDBJ whole genome shotgun (WGS) entry which is preliminary data.</text>
</comment>
<proteinExistence type="predicted"/>
<dbReference type="EMBL" id="BPLQ01009039">
    <property type="protein sequence ID" value="GIY41195.1"/>
    <property type="molecule type" value="Genomic_DNA"/>
</dbReference>
<accession>A0AAV4T8Y3</accession>
<organism evidence="1 2">
    <name type="scientific">Caerostris darwini</name>
    <dbReference type="NCBI Taxonomy" id="1538125"/>
    <lineage>
        <taxon>Eukaryota</taxon>
        <taxon>Metazoa</taxon>
        <taxon>Ecdysozoa</taxon>
        <taxon>Arthropoda</taxon>
        <taxon>Chelicerata</taxon>
        <taxon>Arachnida</taxon>
        <taxon>Araneae</taxon>
        <taxon>Araneomorphae</taxon>
        <taxon>Entelegynae</taxon>
        <taxon>Araneoidea</taxon>
        <taxon>Araneidae</taxon>
        <taxon>Caerostris</taxon>
    </lineage>
</organism>
<evidence type="ECO:0000313" key="2">
    <source>
        <dbReference type="Proteomes" id="UP001054837"/>
    </source>
</evidence>
<reference evidence="1 2" key="1">
    <citation type="submission" date="2021-06" db="EMBL/GenBank/DDBJ databases">
        <title>Caerostris darwini draft genome.</title>
        <authorList>
            <person name="Kono N."/>
            <person name="Arakawa K."/>
        </authorList>
    </citation>
    <scope>NUCLEOTIDE SEQUENCE [LARGE SCALE GENOMIC DNA]</scope>
</reference>
<dbReference type="Proteomes" id="UP001054837">
    <property type="component" value="Unassembled WGS sequence"/>
</dbReference>